<dbReference type="EMBL" id="CH479208">
    <property type="protein sequence ID" value="EDW31125.1"/>
    <property type="molecule type" value="Genomic_DNA"/>
</dbReference>
<sequence>MILTWPKLGILLALALLYALHWAAISRDTLLPTGDNCSLASLEVGYCQSICWLLCQLTPCPFMSLLVLGLMARYLYYAVFLVCGNFVGPRQRHAIRATQISHRWCLTHRASSTAECLLMDIRLEGETGTPRGDLDPPPVQPKPPPRKKRLQTPKPPVPNSHTSCRNPFGSTLQCTTEDPNTDLYRILRPNLQRALDGLQKPLPLPVPAPVAHPLPLYLPHLDELPPVSQSENSTVLEKMKPRPKLLRGILSRLGSSSTKGPRDKDSSSSSLFQPLWQRLRHRSTRKMEASASAFISSCSSSSDESRFMYTNEERQRMAWKSSYTYLKP</sequence>
<dbReference type="HOGENOM" id="CLU_840117_0_0_1"/>
<dbReference type="OrthoDB" id="10636960at2759"/>
<evidence type="ECO:0000313" key="4">
    <source>
        <dbReference type="EMBL" id="EDW31125.1"/>
    </source>
</evidence>
<feature type="chain" id="PRO_5002808103" evidence="3">
    <location>
        <begin position="24"/>
        <end position="328"/>
    </location>
</feature>
<feature type="signal peptide" evidence="3">
    <location>
        <begin position="1"/>
        <end position="23"/>
    </location>
</feature>
<keyword evidence="2" id="KW-0472">Membrane</keyword>
<protein>
    <submittedName>
        <fullName evidence="4">GL20756</fullName>
    </submittedName>
</protein>
<proteinExistence type="predicted"/>
<evidence type="ECO:0000313" key="5">
    <source>
        <dbReference type="Proteomes" id="UP000008744"/>
    </source>
</evidence>
<feature type="transmembrane region" description="Helical" evidence="2">
    <location>
        <begin position="62"/>
        <end position="87"/>
    </location>
</feature>
<name>B4H410_DROPE</name>
<evidence type="ECO:0000256" key="1">
    <source>
        <dbReference type="SAM" id="MobiDB-lite"/>
    </source>
</evidence>
<dbReference type="Proteomes" id="UP000008744">
    <property type="component" value="Unassembled WGS sequence"/>
</dbReference>
<accession>B4H410</accession>
<feature type="compositionally biased region" description="Polar residues" evidence="1">
    <location>
        <begin position="159"/>
        <end position="176"/>
    </location>
</feature>
<keyword evidence="3" id="KW-0732">Signal</keyword>
<gene>
    <name evidence="4" type="primary">Dper\GL20756</name>
    <name evidence="4" type="ORF">Dper_GL20756</name>
</gene>
<dbReference type="AlphaFoldDB" id="B4H410"/>
<evidence type="ECO:0000256" key="2">
    <source>
        <dbReference type="SAM" id="Phobius"/>
    </source>
</evidence>
<keyword evidence="5" id="KW-1185">Reference proteome</keyword>
<evidence type="ECO:0000256" key="3">
    <source>
        <dbReference type="SAM" id="SignalP"/>
    </source>
</evidence>
<feature type="region of interest" description="Disordered" evidence="1">
    <location>
        <begin position="252"/>
        <end position="271"/>
    </location>
</feature>
<dbReference type="OMA" id="LIVICWQ"/>
<dbReference type="KEGG" id="dpe:6600599"/>
<keyword evidence="2" id="KW-1133">Transmembrane helix</keyword>
<reference evidence="4 5" key="1">
    <citation type="journal article" date="2007" name="Nature">
        <title>Evolution of genes and genomes on the Drosophila phylogeny.</title>
        <authorList>
            <consortium name="Drosophila 12 Genomes Consortium"/>
            <person name="Clark A.G."/>
            <person name="Eisen M.B."/>
            <person name="Smith D.R."/>
            <person name="Bergman C.M."/>
            <person name="Oliver B."/>
            <person name="Markow T.A."/>
            <person name="Kaufman T.C."/>
            <person name="Kellis M."/>
            <person name="Gelbart W."/>
            <person name="Iyer V.N."/>
            <person name="Pollard D.A."/>
            <person name="Sackton T.B."/>
            <person name="Larracuente A.M."/>
            <person name="Singh N.D."/>
            <person name="Abad J.P."/>
            <person name="Abt D.N."/>
            <person name="Adryan B."/>
            <person name="Aguade M."/>
            <person name="Akashi H."/>
            <person name="Anderson W.W."/>
            <person name="Aquadro C.F."/>
            <person name="Ardell D.H."/>
            <person name="Arguello R."/>
            <person name="Artieri C.G."/>
            <person name="Barbash D.A."/>
            <person name="Barker D."/>
            <person name="Barsanti P."/>
            <person name="Batterham P."/>
            <person name="Batzoglou S."/>
            <person name="Begun D."/>
            <person name="Bhutkar A."/>
            <person name="Blanco E."/>
            <person name="Bosak S.A."/>
            <person name="Bradley R.K."/>
            <person name="Brand A.D."/>
            <person name="Brent M.R."/>
            <person name="Brooks A.N."/>
            <person name="Brown R.H."/>
            <person name="Butlin R.K."/>
            <person name="Caggese C."/>
            <person name="Calvi B.R."/>
            <person name="Bernardo de Carvalho A."/>
            <person name="Caspi A."/>
            <person name="Castrezana S."/>
            <person name="Celniker S.E."/>
            <person name="Chang J.L."/>
            <person name="Chapple C."/>
            <person name="Chatterji S."/>
            <person name="Chinwalla A."/>
            <person name="Civetta A."/>
            <person name="Clifton S.W."/>
            <person name="Comeron J.M."/>
            <person name="Costello J.C."/>
            <person name="Coyne J.A."/>
            <person name="Daub J."/>
            <person name="David R.G."/>
            <person name="Delcher A.L."/>
            <person name="Delehaunty K."/>
            <person name="Do C.B."/>
            <person name="Ebling H."/>
            <person name="Edwards K."/>
            <person name="Eickbush T."/>
            <person name="Evans J.D."/>
            <person name="Filipski A."/>
            <person name="Findeiss S."/>
            <person name="Freyhult E."/>
            <person name="Fulton L."/>
            <person name="Fulton R."/>
            <person name="Garcia A.C."/>
            <person name="Gardiner A."/>
            <person name="Garfield D.A."/>
            <person name="Garvin B.E."/>
            <person name="Gibson G."/>
            <person name="Gilbert D."/>
            <person name="Gnerre S."/>
            <person name="Godfrey J."/>
            <person name="Good R."/>
            <person name="Gotea V."/>
            <person name="Gravely B."/>
            <person name="Greenberg A.J."/>
            <person name="Griffiths-Jones S."/>
            <person name="Gross S."/>
            <person name="Guigo R."/>
            <person name="Gustafson E.A."/>
            <person name="Haerty W."/>
            <person name="Hahn M.W."/>
            <person name="Halligan D.L."/>
            <person name="Halpern A.L."/>
            <person name="Halter G.M."/>
            <person name="Han M.V."/>
            <person name="Heger A."/>
            <person name="Hillier L."/>
            <person name="Hinrichs A.S."/>
            <person name="Holmes I."/>
            <person name="Hoskins R.A."/>
            <person name="Hubisz M.J."/>
            <person name="Hultmark D."/>
            <person name="Huntley M.A."/>
            <person name="Jaffe D.B."/>
            <person name="Jagadeeshan S."/>
            <person name="Jeck W.R."/>
            <person name="Johnson J."/>
            <person name="Jones C.D."/>
            <person name="Jordan W.C."/>
            <person name="Karpen G.H."/>
            <person name="Kataoka E."/>
            <person name="Keightley P.D."/>
            <person name="Kheradpour P."/>
            <person name="Kirkness E.F."/>
            <person name="Koerich L.B."/>
            <person name="Kristiansen K."/>
            <person name="Kudrna D."/>
            <person name="Kulathinal R.J."/>
            <person name="Kumar S."/>
            <person name="Kwok R."/>
            <person name="Lander E."/>
            <person name="Langley C.H."/>
            <person name="Lapoint R."/>
            <person name="Lazzaro B.P."/>
            <person name="Lee S.J."/>
            <person name="Levesque L."/>
            <person name="Li R."/>
            <person name="Lin C.F."/>
            <person name="Lin M.F."/>
            <person name="Lindblad-Toh K."/>
            <person name="Llopart A."/>
            <person name="Long M."/>
            <person name="Low L."/>
            <person name="Lozovsky E."/>
            <person name="Lu J."/>
            <person name="Luo M."/>
            <person name="Machado C.A."/>
            <person name="Makalowski W."/>
            <person name="Marzo M."/>
            <person name="Matsuda M."/>
            <person name="Matzkin L."/>
            <person name="McAllister B."/>
            <person name="McBride C.S."/>
            <person name="McKernan B."/>
            <person name="McKernan K."/>
            <person name="Mendez-Lago M."/>
            <person name="Minx P."/>
            <person name="Mollenhauer M.U."/>
            <person name="Montooth K."/>
            <person name="Mount S.M."/>
            <person name="Mu X."/>
            <person name="Myers E."/>
            <person name="Negre B."/>
            <person name="Newfeld S."/>
            <person name="Nielsen R."/>
            <person name="Noor M.A."/>
            <person name="O'Grady P."/>
            <person name="Pachter L."/>
            <person name="Papaceit M."/>
            <person name="Parisi M.J."/>
            <person name="Parisi M."/>
            <person name="Parts L."/>
            <person name="Pedersen J.S."/>
            <person name="Pesole G."/>
            <person name="Phillippy A.M."/>
            <person name="Ponting C.P."/>
            <person name="Pop M."/>
            <person name="Porcelli D."/>
            <person name="Powell J.R."/>
            <person name="Prohaska S."/>
            <person name="Pruitt K."/>
            <person name="Puig M."/>
            <person name="Quesneville H."/>
            <person name="Ram K.R."/>
            <person name="Rand D."/>
            <person name="Rasmussen M.D."/>
            <person name="Reed L.K."/>
            <person name="Reenan R."/>
            <person name="Reily A."/>
            <person name="Remington K.A."/>
            <person name="Rieger T.T."/>
            <person name="Ritchie M.G."/>
            <person name="Robin C."/>
            <person name="Rogers Y.H."/>
            <person name="Rohde C."/>
            <person name="Rozas J."/>
            <person name="Rubenfield M.J."/>
            <person name="Ruiz A."/>
            <person name="Russo S."/>
            <person name="Salzberg S.L."/>
            <person name="Sanchez-Gracia A."/>
            <person name="Saranga D.J."/>
            <person name="Sato H."/>
            <person name="Schaeffer S.W."/>
            <person name="Schatz M.C."/>
            <person name="Schlenke T."/>
            <person name="Schwartz R."/>
            <person name="Segarra C."/>
            <person name="Singh R.S."/>
            <person name="Sirot L."/>
            <person name="Sirota M."/>
            <person name="Sisneros N.B."/>
            <person name="Smith C.D."/>
            <person name="Smith T.F."/>
            <person name="Spieth J."/>
            <person name="Stage D.E."/>
            <person name="Stark A."/>
            <person name="Stephan W."/>
            <person name="Strausberg R.L."/>
            <person name="Strempel S."/>
            <person name="Sturgill D."/>
            <person name="Sutton G."/>
            <person name="Sutton G.G."/>
            <person name="Tao W."/>
            <person name="Teichmann S."/>
            <person name="Tobari Y.N."/>
            <person name="Tomimura Y."/>
            <person name="Tsolas J.M."/>
            <person name="Valente V.L."/>
            <person name="Venter E."/>
            <person name="Venter J.C."/>
            <person name="Vicario S."/>
            <person name="Vieira F.G."/>
            <person name="Vilella A.J."/>
            <person name="Villasante A."/>
            <person name="Walenz B."/>
            <person name="Wang J."/>
            <person name="Wasserman M."/>
            <person name="Watts T."/>
            <person name="Wilson D."/>
            <person name="Wilson R.K."/>
            <person name="Wing R.A."/>
            <person name="Wolfner M.F."/>
            <person name="Wong A."/>
            <person name="Wong G.K."/>
            <person name="Wu C.I."/>
            <person name="Wu G."/>
            <person name="Yamamoto D."/>
            <person name="Yang H.P."/>
            <person name="Yang S.P."/>
            <person name="Yorke J.A."/>
            <person name="Yoshida K."/>
            <person name="Zdobnov E."/>
            <person name="Zhang P."/>
            <person name="Zhang Y."/>
            <person name="Zimin A.V."/>
            <person name="Baldwin J."/>
            <person name="Abdouelleil A."/>
            <person name="Abdulkadir J."/>
            <person name="Abebe A."/>
            <person name="Abera B."/>
            <person name="Abreu J."/>
            <person name="Acer S.C."/>
            <person name="Aftuck L."/>
            <person name="Alexander A."/>
            <person name="An P."/>
            <person name="Anderson E."/>
            <person name="Anderson S."/>
            <person name="Arachi H."/>
            <person name="Azer M."/>
            <person name="Bachantsang P."/>
            <person name="Barry A."/>
            <person name="Bayul T."/>
            <person name="Berlin A."/>
            <person name="Bessette D."/>
            <person name="Bloom T."/>
            <person name="Blye J."/>
            <person name="Boguslavskiy L."/>
            <person name="Bonnet C."/>
            <person name="Boukhgalter B."/>
            <person name="Bourzgui I."/>
            <person name="Brown A."/>
            <person name="Cahill P."/>
            <person name="Channer S."/>
            <person name="Cheshatsang Y."/>
            <person name="Chuda L."/>
            <person name="Citroen M."/>
            <person name="Collymore A."/>
            <person name="Cooke P."/>
            <person name="Costello M."/>
            <person name="D'Aco K."/>
            <person name="Daza R."/>
            <person name="De Haan G."/>
            <person name="DeGray S."/>
            <person name="DeMaso C."/>
            <person name="Dhargay N."/>
            <person name="Dooley K."/>
            <person name="Dooley E."/>
            <person name="Doricent M."/>
            <person name="Dorje P."/>
            <person name="Dorjee K."/>
            <person name="Dupes A."/>
            <person name="Elong R."/>
            <person name="Falk J."/>
            <person name="Farina A."/>
            <person name="Faro S."/>
            <person name="Ferguson D."/>
            <person name="Fisher S."/>
            <person name="Foley C.D."/>
            <person name="Franke A."/>
            <person name="Friedrich D."/>
            <person name="Gadbois L."/>
            <person name="Gearin G."/>
            <person name="Gearin C.R."/>
            <person name="Giannoukos G."/>
            <person name="Goode T."/>
            <person name="Graham J."/>
            <person name="Grandbois E."/>
            <person name="Grewal S."/>
            <person name="Gyaltsen K."/>
            <person name="Hafez N."/>
            <person name="Hagos B."/>
            <person name="Hall J."/>
            <person name="Henson C."/>
            <person name="Hollinger A."/>
            <person name="Honan T."/>
            <person name="Huard M.D."/>
            <person name="Hughes L."/>
            <person name="Hurhula B."/>
            <person name="Husby M.E."/>
            <person name="Kamat A."/>
            <person name="Kanga B."/>
            <person name="Kashin S."/>
            <person name="Khazanovich D."/>
            <person name="Kisner P."/>
            <person name="Lance K."/>
            <person name="Lara M."/>
            <person name="Lee W."/>
            <person name="Lennon N."/>
            <person name="Letendre F."/>
            <person name="LeVine R."/>
            <person name="Lipovsky A."/>
            <person name="Liu X."/>
            <person name="Liu J."/>
            <person name="Liu S."/>
            <person name="Lokyitsang T."/>
            <person name="Lokyitsang Y."/>
            <person name="Lubonja R."/>
            <person name="Lui A."/>
            <person name="MacDonald P."/>
            <person name="Magnisalis V."/>
            <person name="Maru K."/>
            <person name="Matthews C."/>
            <person name="McCusker W."/>
            <person name="McDonough S."/>
            <person name="Mehta T."/>
            <person name="Meldrim J."/>
            <person name="Meneus L."/>
            <person name="Mihai O."/>
            <person name="Mihalev A."/>
            <person name="Mihova T."/>
            <person name="Mittelman R."/>
            <person name="Mlenga V."/>
            <person name="Montmayeur A."/>
            <person name="Mulrain L."/>
            <person name="Navidi A."/>
            <person name="Naylor J."/>
            <person name="Negash T."/>
            <person name="Nguyen T."/>
            <person name="Nguyen N."/>
            <person name="Nicol R."/>
            <person name="Norbu C."/>
            <person name="Norbu N."/>
            <person name="Novod N."/>
            <person name="O'Neill B."/>
            <person name="Osman S."/>
            <person name="Markiewicz E."/>
            <person name="Oyono O.L."/>
            <person name="Patti C."/>
            <person name="Phunkhang P."/>
            <person name="Pierre F."/>
            <person name="Priest M."/>
            <person name="Raghuraman S."/>
            <person name="Rege F."/>
            <person name="Reyes R."/>
            <person name="Rise C."/>
            <person name="Rogov P."/>
            <person name="Ross K."/>
            <person name="Ryan E."/>
            <person name="Settipalli S."/>
            <person name="Shea T."/>
            <person name="Sherpa N."/>
            <person name="Shi L."/>
            <person name="Shih D."/>
            <person name="Sparrow T."/>
            <person name="Spaulding J."/>
            <person name="Stalker J."/>
            <person name="Stange-Thomann N."/>
            <person name="Stavropoulos S."/>
            <person name="Stone C."/>
            <person name="Strader C."/>
            <person name="Tesfaye S."/>
            <person name="Thomson T."/>
            <person name="Thoulutsang Y."/>
            <person name="Thoulutsang D."/>
            <person name="Topham K."/>
            <person name="Topping I."/>
            <person name="Tsamla T."/>
            <person name="Vassiliev H."/>
            <person name="Vo A."/>
            <person name="Wangchuk T."/>
            <person name="Wangdi T."/>
            <person name="Weiand M."/>
            <person name="Wilkinson J."/>
            <person name="Wilson A."/>
            <person name="Yadav S."/>
            <person name="Young G."/>
            <person name="Yu Q."/>
            <person name="Zembek L."/>
            <person name="Zhong D."/>
            <person name="Zimmer A."/>
            <person name="Zwirko Z."/>
            <person name="Jaffe D.B."/>
            <person name="Alvarez P."/>
            <person name="Brockman W."/>
            <person name="Butler J."/>
            <person name="Chin C."/>
            <person name="Gnerre S."/>
            <person name="Grabherr M."/>
            <person name="Kleber M."/>
            <person name="Mauceli E."/>
            <person name="MacCallum I."/>
        </authorList>
    </citation>
    <scope>NUCLEOTIDE SEQUENCE [LARGE SCALE GENOMIC DNA]</scope>
    <source>
        <strain evidence="5">MSH-3 / Tucson 14011-0111.49</strain>
    </source>
</reference>
<feature type="region of interest" description="Disordered" evidence="1">
    <location>
        <begin position="127"/>
        <end position="176"/>
    </location>
</feature>
<organism evidence="5">
    <name type="scientific">Drosophila persimilis</name>
    <name type="common">Fruit fly</name>
    <dbReference type="NCBI Taxonomy" id="7234"/>
    <lineage>
        <taxon>Eukaryota</taxon>
        <taxon>Metazoa</taxon>
        <taxon>Ecdysozoa</taxon>
        <taxon>Arthropoda</taxon>
        <taxon>Hexapoda</taxon>
        <taxon>Insecta</taxon>
        <taxon>Pterygota</taxon>
        <taxon>Neoptera</taxon>
        <taxon>Endopterygota</taxon>
        <taxon>Diptera</taxon>
        <taxon>Brachycera</taxon>
        <taxon>Muscomorpha</taxon>
        <taxon>Ephydroidea</taxon>
        <taxon>Drosophilidae</taxon>
        <taxon>Drosophila</taxon>
        <taxon>Sophophora</taxon>
    </lineage>
</organism>
<keyword evidence="2" id="KW-0812">Transmembrane</keyword>